<proteinExistence type="predicted"/>
<protein>
    <submittedName>
        <fullName evidence="1">Uncharacterized protein</fullName>
    </submittedName>
</protein>
<name>A0A5N6L5X1_9ROSI</name>
<sequence>MSTNTNPAQIISKKKKKRGMEKVFSALPDLQIGGRLGSRVGEVSANGLLADHFSIGVVGVIAFECPVQEGSLFPSLP</sequence>
<accession>A0A5N6L5X1</accession>
<gene>
    <name evidence="1" type="ORF">FH972_026956</name>
</gene>
<keyword evidence="2" id="KW-1185">Reference proteome</keyword>
<dbReference type="Proteomes" id="UP000327013">
    <property type="component" value="Unassembled WGS sequence"/>
</dbReference>
<dbReference type="EMBL" id="VIBQ01000153">
    <property type="protein sequence ID" value="KAB9080313.1"/>
    <property type="molecule type" value="Genomic_DNA"/>
</dbReference>
<organism evidence="1 2">
    <name type="scientific">Carpinus fangiana</name>
    <dbReference type="NCBI Taxonomy" id="176857"/>
    <lineage>
        <taxon>Eukaryota</taxon>
        <taxon>Viridiplantae</taxon>
        <taxon>Streptophyta</taxon>
        <taxon>Embryophyta</taxon>
        <taxon>Tracheophyta</taxon>
        <taxon>Spermatophyta</taxon>
        <taxon>Magnoliopsida</taxon>
        <taxon>eudicotyledons</taxon>
        <taxon>Gunneridae</taxon>
        <taxon>Pentapetalae</taxon>
        <taxon>rosids</taxon>
        <taxon>fabids</taxon>
        <taxon>Fagales</taxon>
        <taxon>Betulaceae</taxon>
        <taxon>Carpinus</taxon>
    </lineage>
</organism>
<reference evidence="1 2" key="1">
    <citation type="submission" date="2019-06" db="EMBL/GenBank/DDBJ databases">
        <title>A chromosomal-level reference genome of Carpinus fangiana (Coryloideae, Betulaceae).</title>
        <authorList>
            <person name="Yang X."/>
            <person name="Wang Z."/>
            <person name="Zhang L."/>
            <person name="Hao G."/>
            <person name="Liu J."/>
            <person name="Yang Y."/>
        </authorList>
    </citation>
    <scope>NUCLEOTIDE SEQUENCE [LARGE SCALE GENOMIC DNA]</scope>
    <source>
        <strain evidence="1">Cfa_2016G</strain>
        <tissue evidence="1">Leaf</tissue>
    </source>
</reference>
<comment type="caution">
    <text evidence="1">The sequence shown here is derived from an EMBL/GenBank/DDBJ whole genome shotgun (WGS) entry which is preliminary data.</text>
</comment>
<evidence type="ECO:0000313" key="1">
    <source>
        <dbReference type="EMBL" id="KAB9080313.1"/>
    </source>
</evidence>
<dbReference type="AlphaFoldDB" id="A0A5N6L5X1"/>
<evidence type="ECO:0000313" key="2">
    <source>
        <dbReference type="Proteomes" id="UP000327013"/>
    </source>
</evidence>